<proteinExistence type="predicted"/>
<organism evidence="1 2">
    <name type="scientific">Owenia fusiformis</name>
    <name type="common">Polychaete worm</name>
    <dbReference type="NCBI Taxonomy" id="6347"/>
    <lineage>
        <taxon>Eukaryota</taxon>
        <taxon>Metazoa</taxon>
        <taxon>Spiralia</taxon>
        <taxon>Lophotrochozoa</taxon>
        <taxon>Annelida</taxon>
        <taxon>Polychaeta</taxon>
        <taxon>Sedentaria</taxon>
        <taxon>Canalipalpata</taxon>
        <taxon>Sabellida</taxon>
        <taxon>Oweniida</taxon>
        <taxon>Oweniidae</taxon>
        <taxon>Owenia</taxon>
    </lineage>
</organism>
<sequence length="214" mass="24004">MKIALSWTIAVLLLSTKVNLTPIDSCARSMLIAKYKVAIKYDTQSSDQTVCQYDQDVATALNQELSTCDNYTSKLIQYWIMAATLDFELISVNEVNCNLVNEIIKLRSFLTQANQKKTSKADKIIAALPDAMLECARDVVGRVSIENLAKYHNKDGYRIAQIALWNSMVYNVINCAKAAGVVVKCKHKSFLYELGALNIDVVTKWMTDFPDVFV</sequence>
<evidence type="ECO:0000313" key="1">
    <source>
        <dbReference type="EMBL" id="CAH1792000.1"/>
    </source>
</evidence>
<name>A0A8J1U5Q4_OWEFU</name>
<dbReference type="Proteomes" id="UP000749559">
    <property type="component" value="Unassembled WGS sequence"/>
</dbReference>
<gene>
    <name evidence="1" type="ORF">OFUS_LOCUS17026</name>
</gene>
<evidence type="ECO:0000313" key="2">
    <source>
        <dbReference type="Proteomes" id="UP000749559"/>
    </source>
</evidence>
<accession>A0A8J1U5Q4</accession>
<keyword evidence="2" id="KW-1185">Reference proteome</keyword>
<comment type="caution">
    <text evidence="1">The sequence shown here is derived from an EMBL/GenBank/DDBJ whole genome shotgun (WGS) entry which is preliminary data.</text>
</comment>
<reference evidence="1" key="1">
    <citation type="submission" date="2022-03" db="EMBL/GenBank/DDBJ databases">
        <authorList>
            <person name="Martin C."/>
        </authorList>
    </citation>
    <scope>NUCLEOTIDE SEQUENCE</scope>
</reference>
<dbReference type="AlphaFoldDB" id="A0A8J1U5Q4"/>
<protein>
    <submittedName>
        <fullName evidence="1">Uncharacterized protein</fullName>
    </submittedName>
</protein>
<dbReference type="EMBL" id="CAIIXF020000008">
    <property type="protein sequence ID" value="CAH1792000.1"/>
    <property type="molecule type" value="Genomic_DNA"/>
</dbReference>